<dbReference type="Gene3D" id="3.40.50.300">
    <property type="entry name" value="P-loop containing nucleotide triphosphate hydrolases"/>
    <property type="match status" value="1"/>
</dbReference>
<evidence type="ECO:0000313" key="4">
    <source>
        <dbReference type="EMBL" id="MDE48446.1"/>
    </source>
</evidence>
<gene>
    <name evidence="4" type="primary">sept8b</name>
    <name evidence="4" type="ORF">g.21142</name>
</gene>
<evidence type="ECO:0000256" key="2">
    <source>
        <dbReference type="ARBA" id="ARBA00023134"/>
    </source>
</evidence>
<dbReference type="InterPro" id="IPR016491">
    <property type="entry name" value="Septin"/>
</dbReference>
<dbReference type="AlphaFoldDB" id="A0A6G1SD43"/>
<dbReference type="InterPro" id="IPR027417">
    <property type="entry name" value="P-loop_NTPase"/>
</dbReference>
<protein>
    <submittedName>
        <fullName evidence="4">Septin-8-B</fullName>
    </submittedName>
</protein>
<feature type="domain" description="Septin-type G" evidence="3">
    <location>
        <begin position="20"/>
        <end position="275"/>
    </location>
</feature>
<proteinExistence type="predicted"/>
<dbReference type="EMBL" id="GGYP01003675">
    <property type="protein sequence ID" value="MDE48446.1"/>
    <property type="molecule type" value="Transcribed_RNA"/>
</dbReference>
<dbReference type="PIRSF" id="PIRSF006698">
    <property type="entry name" value="Septin"/>
    <property type="match status" value="1"/>
</dbReference>
<reference evidence="4" key="1">
    <citation type="submission" date="2018-10" db="EMBL/GenBank/DDBJ databases">
        <title>Transcriptome assembly of Aceria tosichella (Wheat curl mite) Type 2.</title>
        <authorList>
            <person name="Scully E.D."/>
            <person name="Geib S.M."/>
            <person name="Palmer N.A."/>
            <person name="Gupta A.K."/>
            <person name="Sarath G."/>
            <person name="Tatineni S."/>
        </authorList>
    </citation>
    <scope>NUCLEOTIDE SEQUENCE</scope>
    <source>
        <strain evidence="4">LincolnNE</strain>
    </source>
</reference>
<dbReference type="PROSITE" id="PS51719">
    <property type="entry name" value="G_SEPTIN"/>
    <property type="match status" value="1"/>
</dbReference>
<organism evidence="4">
    <name type="scientific">Aceria tosichella</name>
    <name type="common">wheat curl mite</name>
    <dbReference type="NCBI Taxonomy" id="561515"/>
    <lineage>
        <taxon>Eukaryota</taxon>
        <taxon>Metazoa</taxon>
        <taxon>Ecdysozoa</taxon>
        <taxon>Arthropoda</taxon>
        <taxon>Chelicerata</taxon>
        <taxon>Arachnida</taxon>
        <taxon>Acari</taxon>
        <taxon>Acariformes</taxon>
        <taxon>Trombidiformes</taxon>
        <taxon>Prostigmata</taxon>
        <taxon>Eupodina</taxon>
        <taxon>Eriophyoidea</taxon>
        <taxon>Eriophyidae</taxon>
        <taxon>Eriophyinae</taxon>
        <taxon>Aceriini</taxon>
        <taxon>Aceria</taxon>
    </lineage>
</organism>
<accession>A0A6G1SD43</accession>
<dbReference type="PANTHER" id="PTHR18884">
    <property type="entry name" value="SEPTIN"/>
    <property type="match status" value="1"/>
</dbReference>
<keyword evidence="1" id="KW-0547">Nucleotide-binding</keyword>
<evidence type="ECO:0000256" key="1">
    <source>
        <dbReference type="ARBA" id="ARBA00022741"/>
    </source>
</evidence>
<dbReference type="SUPFAM" id="SSF52540">
    <property type="entry name" value="P-loop containing nucleoside triphosphate hydrolases"/>
    <property type="match status" value="1"/>
</dbReference>
<dbReference type="Pfam" id="PF00735">
    <property type="entry name" value="Septin"/>
    <property type="match status" value="1"/>
</dbReference>
<keyword evidence="2" id="KW-0342">GTP-binding</keyword>
<evidence type="ECO:0000259" key="3">
    <source>
        <dbReference type="PROSITE" id="PS51719"/>
    </source>
</evidence>
<name>A0A6G1SD43_9ACAR</name>
<dbReference type="InterPro" id="IPR030379">
    <property type="entry name" value="G_SEPTIN_dom"/>
</dbReference>
<dbReference type="GO" id="GO:0005525">
    <property type="term" value="F:GTP binding"/>
    <property type="evidence" value="ECO:0007669"/>
    <property type="project" value="UniProtKB-KW"/>
</dbReference>
<sequence>MTSCGFDSLPTQVTTRITLHGLAFNLLVVGPTGIGKTTLINSLFEFDYNDPPDYDRGFTDVQLRIEEFRPQNKTIEMKLTIIETKGFNNQLDRSEIYKPIVDYIELRYEDYLLDELTVQETKYNDIADSRVHCCLYLISPTARGLKPIDLVTMKKLHQRVCLIPVIARSDQLTTSERQAIKKVIMKEITENGIEIYSSREFDLPFAVAASNDIVENKENGKRQRVRAFPWGTMIIDQDSDFPILRNLLLKTNMLALIETTNRKHYEKFRREATKEFQDFFEFKLKFEEERLSLLREK</sequence>